<proteinExistence type="predicted"/>
<evidence type="ECO:0000313" key="1">
    <source>
        <dbReference type="EMBL" id="MBR7797882.1"/>
    </source>
</evidence>
<organism evidence="1 2">
    <name type="scientific">Virgibacillus salarius</name>
    <dbReference type="NCBI Taxonomy" id="447199"/>
    <lineage>
        <taxon>Bacteria</taxon>
        <taxon>Bacillati</taxon>
        <taxon>Bacillota</taxon>
        <taxon>Bacilli</taxon>
        <taxon>Bacillales</taxon>
        <taxon>Bacillaceae</taxon>
        <taxon>Virgibacillus</taxon>
    </lineage>
</organism>
<dbReference type="Pfam" id="PF20074">
    <property type="entry name" value="DUF6470"/>
    <property type="match status" value="1"/>
</dbReference>
<dbReference type="RefSeq" id="WP_026682023.1">
    <property type="nucleotide sequence ID" value="NZ_BAAACY010000064.1"/>
</dbReference>
<accession>A0A941ICZ5</accession>
<dbReference type="AlphaFoldDB" id="A0A941ICZ5"/>
<dbReference type="EMBL" id="JAGSOT010000074">
    <property type="protein sequence ID" value="MBR7797882.1"/>
    <property type="molecule type" value="Genomic_DNA"/>
</dbReference>
<comment type="caution">
    <text evidence="1">The sequence shown here is derived from an EMBL/GenBank/DDBJ whole genome shotgun (WGS) entry which is preliminary data.</text>
</comment>
<gene>
    <name evidence="1" type="ORF">KCX74_17800</name>
</gene>
<reference evidence="1" key="1">
    <citation type="submission" date="2021-04" db="EMBL/GenBank/DDBJ databases">
        <title>Isolation and polyphasic classification of algal microorganism.</title>
        <authorList>
            <person name="Wang S."/>
        </authorList>
    </citation>
    <scope>NUCLEOTIDE SEQUENCE</scope>
    <source>
        <strain evidence="1">720a</strain>
    </source>
</reference>
<keyword evidence="2" id="KW-1185">Reference proteome</keyword>
<dbReference type="Proteomes" id="UP000675284">
    <property type="component" value="Unassembled WGS sequence"/>
</dbReference>
<dbReference type="InterPro" id="IPR045527">
    <property type="entry name" value="DUF6470"/>
</dbReference>
<sequence>MKFPQLRMHSQMAKIQIEQIPGDQTIRQPKADLSIQQPRAEVTITKTPSKLEIDQTKAFADMNRMSIIKRNEQFAEKGKSAVLEGMGRRAQQGTELMKIERDGDSIVNQAVQNSQSPQKSLGIAFIPSLFSVKVNYQPSKVHIDVKTNKPIIEAKQNKVEHHYKQGEVAVSMKQYQDLTIEVVNLYA</sequence>
<name>A0A941ICZ5_9BACI</name>
<protein>
    <recommendedName>
        <fullName evidence="3">YviE</fullName>
    </recommendedName>
</protein>
<evidence type="ECO:0000313" key="2">
    <source>
        <dbReference type="Proteomes" id="UP000675284"/>
    </source>
</evidence>
<evidence type="ECO:0008006" key="3">
    <source>
        <dbReference type="Google" id="ProtNLM"/>
    </source>
</evidence>